<evidence type="ECO:0000313" key="8">
    <source>
        <dbReference type="EMBL" id="PQO26576.1"/>
    </source>
</evidence>
<dbReference type="NCBIfam" id="NF037997">
    <property type="entry name" value="Na_Pi_symport"/>
    <property type="match status" value="1"/>
</dbReference>
<sequence length="560" mass="60168">MLLATTTINALEISIGLLGGLALFLYGMHKMSDGLKAAAGEGMKLLLARLTNNRFAAALTGAAVTAVIQSSSVTTVLVVGFVSAGLMSLQQSVGVIMGSNIGTTITAQIIAFKVTKYAWLMVAAGFASWSFSRSSTLRDYGAMLLGLGLLFLGMDQMSVATYPLRSYEPFIDLMGRMDNPLLAILLGAAFTALVQSSSATTGVVILLASQGVLSLEAGIALAIGANIGTCFTAVISSFGKSADARRAAIVHVLFNVIGALLWFFLIGYLAEIARAISPSFADLEGTARLAAETPRQIANANTFFNVANTLLLIWFTGPIANLAIRLIPERPPQEVKQIEPKYLAPEYLQTPALALDRVRLELGHMSSLVVEMLRLAPRAVLHGTTYELRALANLDDDVDLLHAAILNYLGKLQRQELTADDASQLQTHIITANYLENCGDLIETNLVTQGNRRIALRIKVPQTKAETEFERAVLEAMESLVKAIGSGDQELAADIIARRPHIDRLADDVGDLLAAELAMGGEGNEDSLQAFRIQADLLGVMKRLYHNTRRIAELLLDKSE</sequence>
<feature type="transmembrane region" description="Helical" evidence="6">
    <location>
        <begin position="117"/>
        <end position="134"/>
    </location>
</feature>
<name>A0A2S8F331_9BACT</name>
<evidence type="ECO:0000256" key="1">
    <source>
        <dbReference type="ARBA" id="ARBA00004651"/>
    </source>
</evidence>
<reference evidence="8 9" key="1">
    <citation type="submission" date="2018-02" db="EMBL/GenBank/DDBJ databases">
        <title>Comparative genomes isolates from brazilian mangrove.</title>
        <authorList>
            <person name="Araujo J.E."/>
            <person name="Taketani R.G."/>
            <person name="Silva M.C.P."/>
            <person name="Loureco M.V."/>
            <person name="Andreote F.D."/>
        </authorList>
    </citation>
    <scope>NUCLEOTIDE SEQUENCE [LARGE SCALE GENOMIC DNA]</scope>
    <source>
        <strain evidence="8 9">NAP PRIS-MGV</strain>
    </source>
</reference>
<evidence type="ECO:0000256" key="5">
    <source>
        <dbReference type="ARBA" id="ARBA00023136"/>
    </source>
</evidence>
<keyword evidence="8" id="KW-0808">Transferase</keyword>
<dbReference type="GO" id="GO:0005436">
    <property type="term" value="F:sodium:phosphate symporter activity"/>
    <property type="evidence" value="ECO:0007669"/>
    <property type="project" value="InterPro"/>
</dbReference>
<accession>A0A2S8F331</accession>
<feature type="transmembrane region" description="Helical" evidence="6">
    <location>
        <begin position="55"/>
        <end position="83"/>
    </location>
</feature>
<feature type="transmembrane region" description="Helical" evidence="6">
    <location>
        <begin position="181"/>
        <end position="207"/>
    </location>
</feature>
<dbReference type="GO" id="GO:0016301">
    <property type="term" value="F:kinase activity"/>
    <property type="evidence" value="ECO:0007669"/>
    <property type="project" value="UniProtKB-KW"/>
</dbReference>
<dbReference type="InterPro" id="IPR004633">
    <property type="entry name" value="NaPi_cotrn-rel/YqeW-like"/>
</dbReference>
<dbReference type="PANTHER" id="PTHR10010">
    <property type="entry name" value="SOLUTE CARRIER FAMILY 34 SODIUM PHOSPHATE , MEMBER 2-RELATED"/>
    <property type="match status" value="1"/>
</dbReference>
<dbReference type="Pfam" id="PF01895">
    <property type="entry name" value="PhoU"/>
    <property type="match status" value="1"/>
</dbReference>
<proteinExistence type="predicted"/>
<evidence type="ECO:0000313" key="9">
    <source>
        <dbReference type="Proteomes" id="UP000239388"/>
    </source>
</evidence>
<dbReference type="EMBL" id="PUIB01000030">
    <property type="protein sequence ID" value="PQO26576.1"/>
    <property type="molecule type" value="Genomic_DNA"/>
</dbReference>
<dbReference type="OrthoDB" id="9763003at2"/>
<evidence type="ECO:0000259" key="7">
    <source>
        <dbReference type="Pfam" id="PF01895"/>
    </source>
</evidence>
<dbReference type="NCBIfam" id="TIGR00704">
    <property type="entry name" value="NaPi_cotrn_rel"/>
    <property type="match status" value="1"/>
</dbReference>
<keyword evidence="8" id="KW-0418">Kinase</keyword>
<protein>
    <submittedName>
        <fullName evidence="8">NAD+ kinase</fullName>
    </submittedName>
</protein>
<gene>
    <name evidence="8" type="ORF">C5Y98_29775</name>
</gene>
<comment type="subcellular location">
    <subcellularLocation>
        <location evidence="1">Cell membrane</location>
        <topology evidence="1">Multi-pass membrane protein</topology>
    </subcellularLocation>
</comment>
<feature type="transmembrane region" description="Helical" evidence="6">
    <location>
        <begin position="6"/>
        <end position="26"/>
    </location>
</feature>
<dbReference type="RefSeq" id="WP_105360057.1">
    <property type="nucleotide sequence ID" value="NZ_PUIB01000030.1"/>
</dbReference>
<dbReference type="Gene3D" id="1.20.58.220">
    <property type="entry name" value="Phosphate transport system protein phou homolog 2, domain 2"/>
    <property type="match status" value="1"/>
</dbReference>
<dbReference type="GO" id="GO:0044341">
    <property type="term" value="P:sodium-dependent phosphate transport"/>
    <property type="evidence" value="ECO:0007669"/>
    <property type="project" value="InterPro"/>
</dbReference>
<dbReference type="Proteomes" id="UP000239388">
    <property type="component" value="Unassembled WGS sequence"/>
</dbReference>
<dbReference type="GO" id="GO:0005886">
    <property type="term" value="C:plasma membrane"/>
    <property type="evidence" value="ECO:0007669"/>
    <property type="project" value="UniProtKB-SubCell"/>
</dbReference>
<evidence type="ECO:0000256" key="4">
    <source>
        <dbReference type="ARBA" id="ARBA00022989"/>
    </source>
</evidence>
<keyword evidence="5 6" id="KW-0472">Membrane</keyword>
<feature type="transmembrane region" description="Helical" evidence="6">
    <location>
        <begin position="247"/>
        <end position="270"/>
    </location>
</feature>
<dbReference type="PANTHER" id="PTHR10010:SF46">
    <property type="entry name" value="SODIUM-DEPENDENT PHOSPHATE TRANSPORT PROTEIN 2B"/>
    <property type="match status" value="1"/>
</dbReference>
<feature type="domain" description="PhoU" evidence="7">
    <location>
        <begin position="364"/>
        <end position="443"/>
    </location>
</feature>
<dbReference type="InterPro" id="IPR003841">
    <property type="entry name" value="Na/Pi_transpt"/>
</dbReference>
<keyword evidence="4 6" id="KW-1133">Transmembrane helix</keyword>
<feature type="transmembrane region" description="Helical" evidence="6">
    <location>
        <begin position="213"/>
        <end position="235"/>
    </location>
</feature>
<comment type="caution">
    <text evidence="8">The sequence shown here is derived from an EMBL/GenBank/DDBJ whole genome shotgun (WGS) entry which is preliminary data.</text>
</comment>
<evidence type="ECO:0000256" key="3">
    <source>
        <dbReference type="ARBA" id="ARBA00022692"/>
    </source>
</evidence>
<feature type="transmembrane region" description="Helical" evidence="6">
    <location>
        <begin position="140"/>
        <end position="160"/>
    </location>
</feature>
<dbReference type="AlphaFoldDB" id="A0A2S8F331"/>
<dbReference type="InterPro" id="IPR026022">
    <property type="entry name" value="PhoU_dom"/>
</dbReference>
<dbReference type="Pfam" id="PF02690">
    <property type="entry name" value="Na_Pi_cotrans"/>
    <property type="match status" value="2"/>
</dbReference>
<organism evidence="8 9">
    <name type="scientific">Blastopirellula marina</name>
    <dbReference type="NCBI Taxonomy" id="124"/>
    <lineage>
        <taxon>Bacteria</taxon>
        <taxon>Pseudomonadati</taxon>
        <taxon>Planctomycetota</taxon>
        <taxon>Planctomycetia</taxon>
        <taxon>Pirellulales</taxon>
        <taxon>Pirellulaceae</taxon>
        <taxon>Blastopirellula</taxon>
    </lineage>
</organism>
<keyword evidence="3 6" id="KW-0812">Transmembrane</keyword>
<evidence type="ECO:0000256" key="6">
    <source>
        <dbReference type="SAM" id="Phobius"/>
    </source>
</evidence>
<dbReference type="InterPro" id="IPR038078">
    <property type="entry name" value="PhoU-like_sf"/>
</dbReference>
<dbReference type="SUPFAM" id="SSF109755">
    <property type="entry name" value="PhoU-like"/>
    <property type="match status" value="1"/>
</dbReference>
<keyword evidence="2" id="KW-1003">Cell membrane</keyword>
<evidence type="ECO:0000256" key="2">
    <source>
        <dbReference type="ARBA" id="ARBA00022475"/>
    </source>
</evidence>